<accession>A0A370QQ03</accession>
<sequence>MHPCARGIFSGGRVQQVQQAAAIHGTGIALLPEPVVILLLMNGQWVQRFPERVHIAHLNTAYSLAQTELKKEPQRLVHISGVVHFLSVSDEAMYQATLYSQYAIKPSGLKPVANYCEKYSMVLIFLREQRHFRRHAKLAHDLPLMGTHGFYAPAQLPGNLSHAEPSPQQCHHPLL</sequence>
<comment type="caution">
    <text evidence="1">The sequence shown here is derived from an EMBL/GenBank/DDBJ whole genome shotgun (WGS) entry which is preliminary data.</text>
</comment>
<evidence type="ECO:0000313" key="2">
    <source>
        <dbReference type="Proteomes" id="UP000254848"/>
    </source>
</evidence>
<name>A0A370QQ03_9GAMM</name>
<keyword evidence="2" id="KW-1185">Reference proteome</keyword>
<dbReference type="Proteomes" id="UP000254848">
    <property type="component" value="Unassembled WGS sequence"/>
</dbReference>
<organism evidence="1 2">
    <name type="scientific">Enterobacillus tribolii</name>
    <dbReference type="NCBI Taxonomy" id="1487935"/>
    <lineage>
        <taxon>Bacteria</taxon>
        <taxon>Pseudomonadati</taxon>
        <taxon>Pseudomonadota</taxon>
        <taxon>Gammaproteobacteria</taxon>
        <taxon>Enterobacterales</taxon>
        <taxon>Hafniaceae</taxon>
        <taxon>Enterobacillus</taxon>
    </lineage>
</organism>
<dbReference type="AlphaFoldDB" id="A0A370QQ03"/>
<evidence type="ECO:0000313" key="1">
    <source>
        <dbReference type="EMBL" id="RDK90080.1"/>
    </source>
</evidence>
<reference evidence="1 2" key="1">
    <citation type="submission" date="2018-07" db="EMBL/GenBank/DDBJ databases">
        <title>Genomic Encyclopedia of Type Strains, Phase IV (KMG-IV): sequencing the most valuable type-strain genomes for metagenomic binning, comparative biology and taxonomic classification.</title>
        <authorList>
            <person name="Goeker M."/>
        </authorList>
    </citation>
    <scope>NUCLEOTIDE SEQUENCE [LARGE SCALE GENOMIC DNA]</scope>
    <source>
        <strain evidence="1 2">DSM 103736</strain>
    </source>
</reference>
<proteinExistence type="predicted"/>
<dbReference type="EMBL" id="QRAP01000006">
    <property type="protein sequence ID" value="RDK90080.1"/>
    <property type="molecule type" value="Genomic_DNA"/>
</dbReference>
<gene>
    <name evidence="1" type="ORF">C8D90_106289</name>
</gene>
<protein>
    <submittedName>
        <fullName evidence="1">Uncharacterized protein</fullName>
    </submittedName>
</protein>